<evidence type="ECO:0000313" key="1">
    <source>
        <dbReference type="EMBL" id="POP17648.1"/>
    </source>
</evidence>
<dbReference type="EMBL" id="PQGI01000005">
    <property type="protein sequence ID" value="POP17648.1"/>
    <property type="molecule type" value="Genomic_DNA"/>
</dbReference>
<comment type="caution">
    <text evidence="2">The sequence shown here is derived from an EMBL/GenBank/DDBJ whole genome shotgun (WGS) entry which is preliminary data.</text>
</comment>
<accession>A0A3E2E8J0</accession>
<dbReference type="STRING" id="273526.SMDB11_4097"/>
<reference evidence="2 3" key="2">
    <citation type="submission" date="2019-07" db="EMBL/GenBank/DDBJ databases">
        <title>Serratia strains were isolated from fresh produce.</title>
        <authorList>
            <person name="Cho G.-S."/>
            <person name="Stein M."/>
            <person name="Lee W."/>
            <person name="Suh S.H."/>
            <person name="Franz C.M.A.P."/>
        </authorList>
    </citation>
    <scope>NUCLEOTIDE SEQUENCE [LARGE SCALE GENOMIC DNA]</scope>
    <source>
        <strain evidence="2 3">S16</strain>
    </source>
</reference>
<evidence type="ECO:0000313" key="3">
    <source>
        <dbReference type="Proteomes" id="UP000321126"/>
    </source>
</evidence>
<reference evidence="1" key="1">
    <citation type="submission" date="2018-01" db="EMBL/GenBank/DDBJ databases">
        <title>The opportunistic pathogen Serratia marcescens is an overlooked threat to honeybees.</title>
        <authorList>
            <person name="Raymann K."/>
            <person name="Shaffer Z."/>
            <person name="Coon K."/>
            <person name="Salisbury S."/>
            <person name="Moran N.A."/>
        </authorList>
    </citation>
    <scope>NUCLEOTIDE SEQUENCE [LARGE SCALE GENOMIC DNA]</scope>
    <source>
        <strain evidence="1">KZ19</strain>
    </source>
</reference>
<name>A0A0M5K8D6_SERMA</name>
<evidence type="ECO:0000313" key="2">
    <source>
        <dbReference type="EMBL" id="TXE30081.1"/>
    </source>
</evidence>
<dbReference type="EMBL" id="VOUQ01000011">
    <property type="protein sequence ID" value="TXE30081.1"/>
    <property type="molecule type" value="Genomic_DNA"/>
</dbReference>
<gene>
    <name evidence="1" type="ORF">C3R40_06940</name>
    <name evidence="2" type="ORF">FOT62_19425</name>
</gene>
<proteinExistence type="predicted"/>
<protein>
    <submittedName>
        <fullName evidence="2">Uncharacterized protein</fullName>
    </submittedName>
</protein>
<organism evidence="2 3">
    <name type="scientific">Serratia marcescens</name>
    <dbReference type="NCBI Taxonomy" id="615"/>
    <lineage>
        <taxon>Bacteria</taxon>
        <taxon>Pseudomonadati</taxon>
        <taxon>Pseudomonadota</taxon>
        <taxon>Gammaproteobacteria</taxon>
        <taxon>Enterobacterales</taxon>
        <taxon>Yersiniaceae</taxon>
        <taxon>Serratia</taxon>
    </lineage>
</organism>
<dbReference type="Proteomes" id="UP000321126">
    <property type="component" value="Unassembled WGS sequence"/>
</dbReference>
<accession>A0A0M5K8D6</accession>
<sequence length="71" mass="8026">MDCAMDDFPFRMKDVVAGNAVIAEGKTGMLHVRKERVTGIPFARRCEIGGRFNLPPFFFVRFLLDSAAILY</sequence>
<dbReference type="AlphaFoldDB" id="A0A0M5K8D6"/>